<gene>
    <name evidence="1" type="ORF">CWATWH0005_4000</name>
</gene>
<protein>
    <recommendedName>
        <fullName evidence="3">DUF433 domain-containing protein</fullName>
    </recommendedName>
</protein>
<evidence type="ECO:0000313" key="1">
    <source>
        <dbReference type="EMBL" id="CCQ59179.1"/>
    </source>
</evidence>
<evidence type="ECO:0008006" key="3">
    <source>
        <dbReference type="Google" id="ProtNLM"/>
    </source>
</evidence>
<dbReference type="EMBL" id="CAQL01001183">
    <property type="protein sequence ID" value="CCQ59179.1"/>
    <property type="molecule type" value="Genomic_DNA"/>
</dbReference>
<dbReference type="RefSeq" id="WP_021834141.1">
    <property type="nucleotide sequence ID" value="NZ_CAQL01001183.1"/>
</dbReference>
<organism evidence="1 2">
    <name type="scientific">Crocosphaera watsonii WH 0005</name>
    <dbReference type="NCBI Taxonomy" id="423472"/>
    <lineage>
        <taxon>Bacteria</taxon>
        <taxon>Bacillati</taxon>
        <taxon>Cyanobacteriota</taxon>
        <taxon>Cyanophyceae</taxon>
        <taxon>Oscillatoriophycideae</taxon>
        <taxon>Chroococcales</taxon>
        <taxon>Aphanothecaceae</taxon>
        <taxon>Crocosphaera</taxon>
    </lineage>
</organism>
<proteinExistence type="predicted"/>
<reference evidence="1 2" key="1">
    <citation type="submission" date="2013-01" db="EMBL/GenBank/DDBJ databases">
        <authorList>
            <person name="Bench S."/>
        </authorList>
    </citation>
    <scope>NUCLEOTIDE SEQUENCE [LARGE SCALE GENOMIC DNA]</scope>
    <source>
        <strain evidence="1 2">WH 0005</strain>
    </source>
</reference>
<dbReference type="AlphaFoldDB" id="T2J1W4"/>
<dbReference type="Proteomes" id="UP000017981">
    <property type="component" value="Unassembled WGS sequence"/>
</dbReference>
<comment type="caution">
    <text evidence="1">The sequence shown here is derived from an EMBL/GenBank/DDBJ whole genome shotgun (WGS) entry which is preliminary data.</text>
</comment>
<reference evidence="1 2" key="2">
    <citation type="submission" date="2013-09" db="EMBL/GenBank/DDBJ databases">
        <title>Whole genome comparison of six Crocosphaera watsonii strains with differing phenotypes.</title>
        <authorList>
            <person name="Bench S.R."/>
            <person name="Heller P."/>
            <person name="Frank I."/>
            <person name="Arciniega M."/>
            <person name="Shilova I.N."/>
            <person name="Zehr J.P."/>
        </authorList>
    </citation>
    <scope>NUCLEOTIDE SEQUENCE [LARGE SCALE GENOMIC DNA]</scope>
    <source>
        <strain evidence="1 2">WH 0005</strain>
    </source>
</reference>
<sequence>MNTEQVLLNKWRNLTSHKQQEVLDFIDSLGSQSSETEWQYLEQRPSSWRKQLYLKGRRLKAFDLWANMMANEMTSEEVADNWDVPLEAVRESIRYCETHQDLLKQEALIERRHLEERGIPLEPKITS</sequence>
<evidence type="ECO:0000313" key="2">
    <source>
        <dbReference type="Proteomes" id="UP000017981"/>
    </source>
</evidence>
<name>T2J1W4_CROWT</name>
<accession>T2J1W4</accession>